<dbReference type="Proteomes" id="UP000887540">
    <property type="component" value="Unplaced"/>
</dbReference>
<feature type="compositionally biased region" description="Polar residues" evidence="1">
    <location>
        <begin position="79"/>
        <end position="94"/>
    </location>
</feature>
<organism evidence="3 4">
    <name type="scientific">Acrobeloides nanus</name>
    <dbReference type="NCBI Taxonomy" id="290746"/>
    <lineage>
        <taxon>Eukaryota</taxon>
        <taxon>Metazoa</taxon>
        <taxon>Ecdysozoa</taxon>
        <taxon>Nematoda</taxon>
        <taxon>Chromadorea</taxon>
        <taxon>Rhabditida</taxon>
        <taxon>Tylenchina</taxon>
        <taxon>Cephalobomorpha</taxon>
        <taxon>Cephaloboidea</taxon>
        <taxon>Cephalobidae</taxon>
        <taxon>Acrobeloides</taxon>
    </lineage>
</organism>
<feature type="region of interest" description="Disordered" evidence="1">
    <location>
        <begin position="52"/>
        <end position="165"/>
    </location>
</feature>
<dbReference type="FunFam" id="1.10.720.40:FF:000001">
    <property type="entry name" value="LEM domain containing 2, isoform CRA_a"/>
    <property type="match status" value="1"/>
</dbReference>
<dbReference type="SUPFAM" id="SSF50729">
    <property type="entry name" value="PH domain-like"/>
    <property type="match status" value="1"/>
</dbReference>
<feature type="compositionally biased region" description="Basic and acidic residues" evidence="1">
    <location>
        <begin position="268"/>
        <end position="277"/>
    </location>
</feature>
<dbReference type="PANTHER" id="PTHR12019">
    <property type="entry name" value="LAMINA-ASSOCIATED POLYPEPTIDE THYMOPOIETIN"/>
    <property type="match status" value="1"/>
</dbReference>
<evidence type="ECO:0000256" key="1">
    <source>
        <dbReference type="SAM" id="MobiDB-lite"/>
    </source>
</evidence>
<evidence type="ECO:0000313" key="4">
    <source>
        <dbReference type="WBParaSite" id="ACRNAN_Path_886.g3409.t1"/>
    </source>
</evidence>
<feature type="compositionally biased region" description="Basic and acidic residues" evidence="1">
    <location>
        <begin position="100"/>
        <end position="118"/>
    </location>
</feature>
<feature type="compositionally biased region" description="Polar residues" evidence="1">
    <location>
        <begin position="284"/>
        <end position="301"/>
    </location>
</feature>
<dbReference type="SUPFAM" id="SSF63451">
    <property type="entry name" value="LEM domain"/>
    <property type="match status" value="1"/>
</dbReference>
<dbReference type="Gene3D" id="1.10.720.40">
    <property type="match status" value="1"/>
</dbReference>
<name>A0A914CDC7_9BILA</name>
<evidence type="ECO:0000259" key="2">
    <source>
        <dbReference type="PROSITE" id="PS50954"/>
    </source>
</evidence>
<dbReference type="InterPro" id="IPR051656">
    <property type="entry name" value="LEM_domain"/>
</dbReference>
<dbReference type="Gene3D" id="2.30.29.30">
    <property type="entry name" value="Pleckstrin-homology domain (PH domain)/Phosphotyrosine-binding domain (PTB)"/>
    <property type="match status" value="1"/>
</dbReference>
<dbReference type="InterPro" id="IPR003887">
    <property type="entry name" value="LEM_dom"/>
</dbReference>
<dbReference type="PROSITE" id="PS50954">
    <property type="entry name" value="LEM"/>
    <property type="match status" value="1"/>
</dbReference>
<sequence length="435" mass="47986">MAANMFREKMALLNSNFLQFLQQALSSKPSADLTPTVKDYMKHVEELDRLYGGVGTSTSSTTTPVRVDSEKVKEKQDLLPSTSTPFTAKPTTNEPIFGKKMPEFSFEKKSTEKMDQPQRSDLNGNGSRSLSRKRKKDGGGDEDYDKVRASIQISDHKTSSTPVSSFKEAATAFKQAQEAEKITPNSTISPISSIFPKPSSITSLPNFPPFTTSTPIQQAEDKTKAAPPPVASFRFNSPPQPSTTTTNETPASKPTIPLFTFGQPPKSTTEEKDKAEIKIPPFSFGNQGFPSSIQPTTSQKEIATEAKKPISLLSDKDLRDELTKYGFTTGPVTPSTRKVYEKKLENFRTNEPKLQENKAEEKTDDNEPQEAPPVVEVVEHKEPDAICSAKCALFGFSSGEYKKVGIGFLHVKKLEKNFQLLLRAANTLGVSCQWQ</sequence>
<keyword evidence="3" id="KW-1185">Reference proteome</keyword>
<proteinExistence type="predicted"/>
<feature type="compositionally biased region" description="Basic and acidic residues" evidence="1">
    <location>
        <begin position="67"/>
        <end position="77"/>
    </location>
</feature>
<feature type="compositionally biased region" description="Low complexity" evidence="1">
    <location>
        <begin position="242"/>
        <end position="255"/>
    </location>
</feature>
<evidence type="ECO:0000313" key="3">
    <source>
        <dbReference type="Proteomes" id="UP000887540"/>
    </source>
</evidence>
<feature type="domain" description="LEM" evidence="2">
    <location>
        <begin position="307"/>
        <end position="351"/>
    </location>
</feature>
<dbReference type="WBParaSite" id="ACRNAN_Path_886.g3409.t1">
    <property type="protein sequence ID" value="ACRNAN_Path_886.g3409.t1"/>
    <property type="gene ID" value="ACRNAN_Path_886.g3409"/>
</dbReference>
<dbReference type="SMART" id="SM00540">
    <property type="entry name" value="LEM"/>
    <property type="match status" value="1"/>
</dbReference>
<dbReference type="AlphaFoldDB" id="A0A914CDC7"/>
<reference evidence="4" key="1">
    <citation type="submission" date="2022-11" db="UniProtKB">
        <authorList>
            <consortium name="WormBaseParasite"/>
        </authorList>
    </citation>
    <scope>IDENTIFICATION</scope>
</reference>
<feature type="region of interest" description="Disordered" evidence="1">
    <location>
        <begin position="205"/>
        <end position="305"/>
    </location>
</feature>
<feature type="region of interest" description="Disordered" evidence="1">
    <location>
        <begin position="344"/>
        <end position="371"/>
    </location>
</feature>
<protein>
    <submittedName>
        <fullName evidence="4">LEM domain-containing protein</fullName>
    </submittedName>
</protein>
<dbReference type="InterPro" id="IPR011993">
    <property type="entry name" value="PH-like_dom_sf"/>
</dbReference>
<dbReference type="CDD" id="cd12934">
    <property type="entry name" value="LEM"/>
    <property type="match status" value="1"/>
</dbReference>
<accession>A0A914CDC7</accession>
<dbReference type="Pfam" id="PF03020">
    <property type="entry name" value="LEM"/>
    <property type="match status" value="1"/>
</dbReference>
<feature type="compositionally biased region" description="Basic and acidic residues" evidence="1">
    <location>
        <begin position="344"/>
        <end position="361"/>
    </location>
</feature>
<dbReference type="PANTHER" id="PTHR12019:SF9">
    <property type="entry name" value="THYMOPOIETIN"/>
    <property type="match status" value="1"/>
</dbReference>
<dbReference type="InterPro" id="IPR011015">
    <property type="entry name" value="LEM/LEM-like_dom_sf"/>
</dbReference>